<dbReference type="GO" id="GO:0016757">
    <property type="term" value="F:glycosyltransferase activity"/>
    <property type="evidence" value="ECO:0007669"/>
    <property type="project" value="InterPro"/>
</dbReference>
<dbReference type="AlphaFoldDB" id="A0A1G8EVK1"/>
<name>A0A1G8EVK1_9FIRM</name>
<dbReference type="Proteomes" id="UP000198656">
    <property type="component" value="Unassembled WGS sequence"/>
</dbReference>
<dbReference type="PANTHER" id="PTHR12526">
    <property type="entry name" value="GLYCOSYLTRANSFERASE"/>
    <property type="match status" value="1"/>
</dbReference>
<dbReference type="STRING" id="1121419.SAMN05443529_11810"/>
<evidence type="ECO:0000259" key="1">
    <source>
        <dbReference type="Pfam" id="PF00534"/>
    </source>
</evidence>
<proteinExistence type="predicted"/>
<dbReference type="EMBL" id="FNCP01000018">
    <property type="protein sequence ID" value="SDH73739.1"/>
    <property type="molecule type" value="Genomic_DNA"/>
</dbReference>
<feature type="domain" description="Glycosyl transferase family 1" evidence="1">
    <location>
        <begin position="175"/>
        <end position="330"/>
    </location>
</feature>
<gene>
    <name evidence="3" type="ORF">SAMN05443529_11810</name>
</gene>
<accession>A0A1G8EVK1</accession>
<keyword evidence="3" id="KW-0808">Transferase</keyword>
<sequence length="348" mass="39287">MKKIVFISNRLGGGGAERVLTMIANRLAQTQEYTVSVFAMNKCEKNYYVHEAIHVTELDGTASKLQTIKLIRKHILIEKPDVIVAFEYHINMKVLIATLGMKLHIIISERNDPARKGGKPGLKQLRNLLYRKADCLVCQTPDAKAYFPQFIQNRTVVIPNPIKEDLPVRWQGKRNYEIVSFCRLEKQKNLPLLIDAFALVHKDYPEYKLSLYGDGSEKNRIETYILKKSLQDCISLHGSIIDIHEKIVDCAMFVSSSDYEGLSNSMIEAMALGLPCIVTDCPCGGARMMIDSYVNGILVPVGDAQALYEAIKYVIQNPEKAEFMSKNGTNMRRNLAVGKIVSEWETII</sequence>
<evidence type="ECO:0000259" key="2">
    <source>
        <dbReference type="Pfam" id="PF13439"/>
    </source>
</evidence>
<feature type="domain" description="Glycosyltransferase subfamily 4-like N-terminal" evidence="2">
    <location>
        <begin position="14"/>
        <end position="164"/>
    </location>
</feature>
<evidence type="ECO:0000313" key="3">
    <source>
        <dbReference type="EMBL" id="SDH73739.1"/>
    </source>
</evidence>
<dbReference type="OrthoDB" id="9762705at2"/>
<dbReference type="RefSeq" id="WP_092334489.1">
    <property type="nucleotide sequence ID" value="NZ_FNCP01000018.1"/>
</dbReference>
<dbReference type="Pfam" id="PF00534">
    <property type="entry name" value="Glycos_transf_1"/>
    <property type="match status" value="1"/>
</dbReference>
<protein>
    <submittedName>
        <fullName evidence="3">Glycosyltransferase involved in cell wall bisynthesis</fullName>
    </submittedName>
</protein>
<dbReference type="Pfam" id="PF13439">
    <property type="entry name" value="Glyco_transf_4"/>
    <property type="match status" value="1"/>
</dbReference>
<dbReference type="InterPro" id="IPR028098">
    <property type="entry name" value="Glyco_trans_4-like_N"/>
</dbReference>
<evidence type="ECO:0000313" key="4">
    <source>
        <dbReference type="Proteomes" id="UP000198656"/>
    </source>
</evidence>
<dbReference type="SUPFAM" id="SSF53756">
    <property type="entry name" value="UDP-Glycosyltransferase/glycogen phosphorylase"/>
    <property type="match status" value="1"/>
</dbReference>
<dbReference type="InterPro" id="IPR001296">
    <property type="entry name" value="Glyco_trans_1"/>
</dbReference>
<keyword evidence="4" id="KW-1185">Reference proteome</keyword>
<dbReference type="Gene3D" id="3.40.50.2000">
    <property type="entry name" value="Glycogen Phosphorylase B"/>
    <property type="match status" value="2"/>
</dbReference>
<organism evidence="3 4">
    <name type="scientific">Desulfosporosinus hippei DSM 8344</name>
    <dbReference type="NCBI Taxonomy" id="1121419"/>
    <lineage>
        <taxon>Bacteria</taxon>
        <taxon>Bacillati</taxon>
        <taxon>Bacillota</taxon>
        <taxon>Clostridia</taxon>
        <taxon>Eubacteriales</taxon>
        <taxon>Desulfitobacteriaceae</taxon>
        <taxon>Desulfosporosinus</taxon>
    </lineage>
</organism>
<reference evidence="4" key="1">
    <citation type="submission" date="2016-10" db="EMBL/GenBank/DDBJ databases">
        <authorList>
            <person name="Varghese N."/>
            <person name="Submissions S."/>
        </authorList>
    </citation>
    <scope>NUCLEOTIDE SEQUENCE [LARGE SCALE GENOMIC DNA]</scope>
    <source>
        <strain evidence="4">DSM 8344</strain>
    </source>
</reference>